<comment type="caution">
    <text evidence="4">The sequence shown here is derived from an EMBL/GenBank/DDBJ whole genome shotgun (WGS) entry which is preliminary data.</text>
</comment>
<keyword evidence="1" id="KW-0418">Kinase</keyword>
<proteinExistence type="predicted"/>
<keyword evidence="1" id="KW-0808">Transferase</keyword>
<dbReference type="InterPro" id="IPR003594">
    <property type="entry name" value="HATPase_dom"/>
</dbReference>
<evidence type="ECO:0000256" key="1">
    <source>
        <dbReference type="ARBA" id="ARBA00022527"/>
    </source>
</evidence>
<organism evidence="4 5">
    <name type="scientific">Catenulispora yoronensis</name>
    <dbReference type="NCBI Taxonomy" id="450799"/>
    <lineage>
        <taxon>Bacteria</taxon>
        <taxon>Bacillati</taxon>
        <taxon>Actinomycetota</taxon>
        <taxon>Actinomycetes</taxon>
        <taxon>Catenulisporales</taxon>
        <taxon>Catenulisporaceae</taxon>
        <taxon>Catenulispora</taxon>
    </lineage>
</organism>
<sequence length="245" mass="23805">MQQLRHPAPVCRTGGHDTGGGVAVHGTAGDPAGSRTSQSTALYWSFPGTALDVSLSRRWLAAAAEALWGAGEDTDRLVLAYSEVVTNAVVHGRGPVTVSARLRADGAVCEVADCSAHPPRSRRADPEDVSGRGLDLLRQSVDRLRVIAEEIGKTVRFEVARGSAGSGGSPPPESAEGPVDVPARRHRAGPAHGAAGGIGAVGGIGAAGGIGAVGGIGAAGGIGGVGAAGGIGGISGVGGIGGAGG</sequence>
<protein>
    <recommendedName>
        <fullName evidence="3">Histidine kinase/HSP90-like ATPase domain-containing protein</fullName>
    </recommendedName>
</protein>
<name>A0ABN2VIN5_9ACTN</name>
<gene>
    <name evidence="4" type="ORF">GCM10009839_88350</name>
</gene>
<feature type="region of interest" description="Disordered" evidence="2">
    <location>
        <begin position="161"/>
        <end position="193"/>
    </location>
</feature>
<dbReference type="Proteomes" id="UP001500751">
    <property type="component" value="Unassembled WGS sequence"/>
</dbReference>
<dbReference type="SUPFAM" id="SSF55874">
    <property type="entry name" value="ATPase domain of HSP90 chaperone/DNA topoisomerase II/histidine kinase"/>
    <property type="match status" value="1"/>
</dbReference>
<dbReference type="PANTHER" id="PTHR35526">
    <property type="entry name" value="ANTI-SIGMA-F FACTOR RSBW-RELATED"/>
    <property type="match status" value="1"/>
</dbReference>
<dbReference type="PANTHER" id="PTHR35526:SF3">
    <property type="entry name" value="ANTI-SIGMA-F FACTOR RSBW"/>
    <property type="match status" value="1"/>
</dbReference>
<accession>A0ABN2VIN5</accession>
<dbReference type="Gene3D" id="3.30.565.10">
    <property type="entry name" value="Histidine kinase-like ATPase, C-terminal domain"/>
    <property type="match status" value="1"/>
</dbReference>
<evidence type="ECO:0000313" key="4">
    <source>
        <dbReference type="EMBL" id="GAA2063386.1"/>
    </source>
</evidence>
<keyword evidence="5" id="KW-1185">Reference proteome</keyword>
<dbReference type="CDD" id="cd16936">
    <property type="entry name" value="HATPase_RsbW-like"/>
    <property type="match status" value="1"/>
</dbReference>
<keyword evidence="1" id="KW-0723">Serine/threonine-protein kinase</keyword>
<dbReference type="EMBL" id="BAAAQN010000091">
    <property type="protein sequence ID" value="GAA2063386.1"/>
    <property type="molecule type" value="Genomic_DNA"/>
</dbReference>
<dbReference type="Pfam" id="PF13581">
    <property type="entry name" value="HATPase_c_2"/>
    <property type="match status" value="1"/>
</dbReference>
<dbReference type="InterPro" id="IPR050267">
    <property type="entry name" value="Anti-sigma-factor_SerPK"/>
</dbReference>
<evidence type="ECO:0000313" key="5">
    <source>
        <dbReference type="Proteomes" id="UP001500751"/>
    </source>
</evidence>
<feature type="region of interest" description="Disordered" evidence="2">
    <location>
        <begin position="1"/>
        <end position="37"/>
    </location>
</feature>
<dbReference type="InterPro" id="IPR036890">
    <property type="entry name" value="HATPase_C_sf"/>
</dbReference>
<reference evidence="4 5" key="1">
    <citation type="journal article" date="2019" name="Int. J. Syst. Evol. Microbiol.">
        <title>The Global Catalogue of Microorganisms (GCM) 10K type strain sequencing project: providing services to taxonomists for standard genome sequencing and annotation.</title>
        <authorList>
            <consortium name="The Broad Institute Genomics Platform"/>
            <consortium name="The Broad Institute Genome Sequencing Center for Infectious Disease"/>
            <person name="Wu L."/>
            <person name="Ma J."/>
        </authorList>
    </citation>
    <scope>NUCLEOTIDE SEQUENCE [LARGE SCALE GENOMIC DNA]</scope>
    <source>
        <strain evidence="4 5">JCM 16014</strain>
    </source>
</reference>
<feature type="domain" description="Histidine kinase/HSP90-like ATPase" evidence="3">
    <location>
        <begin position="51"/>
        <end position="157"/>
    </location>
</feature>
<evidence type="ECO:0000259" key="3">
    <source>
        <dbReference type="Pfam" id="PF13581"/>
    </source>
</evidence>
<evidence type="ECO:0000256" key="2">
    <source>
        <dbReference type="SAM" id="MobiDB-lite"/>
    </source>
</evidence>